<dbReference type="AlphaFoldDB" id="A0A7X9RUD9"/>
<comment type="caution">
    <text evidence="2">The sequence shown here is derived from an EMBL/GenBank/DDBJ whole genome shotgun (WGS) entry which is preliminary data.</text>
</comment>
<accession>A0A7X9RUD9</accession>
<dbReference type="Pfam" id="PF24740">
    <property type="entry name" value="DUF7691"/>
    <property type="match status" value="1"/>
</dbReference>
<evidence type="ECO:0000259" key="1">
    <source>
        <dbReference type="Pfam" id="PF24740"/>
    </source>
</evidence>
<dbReference type="Proteomes" id="UP000576082">
    <property type="component" value="Unassembled WGS sequence"/>
</dbReference>
<protein>
    <recommendedName>
        <fullName evidence="1">DUF7691 domain-containing protein</fullName>
    </recommendedName>
</protein>
<reference evidence="2 3" key="1">
    <citation type="submission" date="2020-04" db="EMBL/GenBank/DDBJ databases">
        <title>Flammeovirga sp. SR4, a novel species isolated from seawater.</title>
        <authorList>
            <person name="Wang X."/>
        </authorList>
    </citation>
    <scope>NUCLEOTIDE SEQUENCE [LARGE SCALE GENOMIC DNA]</scope>
    <source>
        <strain evidence="2 3">ATCC 23126</strain>
    </source>
</reference>
<gene>
    <name evidence="2" type="ORF">HHU12_12980</name>
</gene>
<name>A0A7X9RUD9_9BACT</name>
<evidence type="ECO:0000313" key="3">
    <source>
        <dbReference type="Proteomes" id="UP000576082"/>
    </source>
</evidence>
<dbReference type="RefSeq" id="WP_169657173.1">
    <property type="nucleotide sequence ID" value="NZ_JABANE010000031.1"/>
</dbReference>
<keyword evidence="3" id="KW-1185">Reference proteome</keyword>
<proteinExistence type="predicted"/>
<evidence type="ECO:0000313" key="2">
    <source>
        <dbReference type="EMBL" id="NME68880.1"/>
    </source>
</evidence>
<sequence length="179" mass="21029">MGYGIMPYRIDLGYIKTCYGVNDEGVKKDLIQKASYDLKRIDENLEIEDGWEKAINILTEFLEGKASKEVYSGAKHWYILESLIKILGFPCDNSNWYPTSIDPLFNFNEFKMYTIDSENKINIPAPDDFPVVFTIERAHFNTALNSMKNSEYEEDQILQFIKWVELAREKNQDLVLYYY</sequence>
<feature type="domain" description="DUF7691" evidence="1">
    <location>
        <begin position="1"/>
        <end position="179"/>
    </location>
</feature>
<dbReference type="InterPro" id="IPR056108">
    <property type="entry name" value="DUF7691"/>
</dbReference>
<dbReference type="EMBL" id="JABANE010000031">
    <property type="protein sequence ID" value="NME68880.1"/>
    <property type="molecule type" value="Genomic_DNA"/>
</dbReference>
<organism evidence="2 3">
    <name type="scientific">Flammeovirga aprica JL-4</name>
    <dbReference type="NCBI Taxonomy" id="694437"/>
    <lineage>
        <taxon>Bacteria</taxon>
        <taxon>Pseudomonadati</taxon>
        <taxon>Bacteroidota</taxon>
        <taxon>Cytophagia</taxon>
        <taxon>Cytophagales</taxon>
        <taxon>Flammeovirgaceae</taxon>
        <taxon>Flammeovirga</taxon>
    </lineage>
</organism>